<name>A0A0A2C133_PROMR</name>
<comment type="caution">
    <text evidence="2">The sequence shown here is derived from an EMBL/GenBank/DDBJ whole genome shotgun (WGS) entry which is preliminary data.</text>
</comment>
<feature type="transmembrane region" description="Helical" evidence="1">
    <location>
        <begin position="43"/>
        <end position="62"/>
    </location>
</feature>
<dbReference type="PANTHER" id="PTHR33876">
    <property type="entry name" value="UNNAMED PRODUCT"/>
    <property type="match status" value="1"/>
</dbReference>
<feature type="transmembrane region" description="Helical" evidence="1">
    <location>
        <begin position="166"/>
        <end position="187"/>
    </location>
</feature>
<sequence length="222" mass="23494">MLISILTGFAAGAVHVVSGADHMVAMAPSSVRKPRVALINGLAWGIGHSAGVLILSILGILAKDLINVELMSSYAEFLVGISLLIVGGVAIRTSLKVNIHMHQHMHGDEATHKHFHFHALGNKLHRSHTHAATGLGVLHGFAGASHLVAVIPALALPLFGALAYLFAYLLGSIFAMGCVVLGISFATSKANKMFYPFLMRSIGALSIVTGIFWLQKTSILSF</sequence>
<feature type="transmembrane region" description="Helical" evidence="1">
    <location>
        <begin position="74"/>
        <end position="95"/>
    </location>
</feature>
<keyword evidence="1" id="KW-0812">Transmembrane</keyword>
<feature type="transmembrane region" description="Helical" evidence="1">
    <location>
        <begin position="137"/>
        <end position="159"/>
    </location>
</feature>
<dbReference type="AlphaFoldDB" id="A0A0A2C133"/>
<dbReference type="InterPro" id="IPR052776">
    <property type="entry name" value="Chloro_ReproSupport/MetalTrans"/>
</dbReference>
<gene>
    <name evidence="2" type="ORF">EV03_1612</name>
</gene>
<reference evidence="3" key="1">
    <citation type="journal article" date="2014" name="Sci. Data">
        <title>Genomes of diverse isolates of the marine cyanobacterium Prochlorococcus.</title>
        <authorList>
            <person name="Biller S."/>
            <person name="Berube P."/>
            <person name="Thompson J."/>
            <person name="Kelly L."/>
            <person name="Roggensack S."/>
            <person name="Awad L."/>
            <person name="Roache-Johnson K."/>
            <person name="Ding H."/>
            <person name="Giovannoni S.J."/>
            <person name="Moore L.R."/>
            <person name="Chisholm S.W."/>
        </authorList>
    </citation>
    <scope>NUCLEOTIDE SEQUENCE [LARGE SCALE GENOMIC DNA]</scope>
    <source>
        <strain evidence="3">PAC1</strain>
    </source>
</reference>
<feature type="transmembrane region" description="Helical" evidence="1">
    <location>
        <begin position="193"/>
        <end position="214"/>
    </location>
</feature>
<accession>A0A0A2C133</accession>
<keyword evidence="1" id="KW-0472">Membrane</keyword>
<evidence type="ECO:0000313" key="3">
    <source>
        <dbReference type="Proteomes" id="UP000030392"/>
    </source>
</evidence>
<evidence type="ECO:0000313" key="2">
    <source>
        <dbReference type="EMBL" id="KGG19232.1"/>
    </source>
</evidence>
<dbReference type="PANTHER" id="PTHR33876:SF4">
    <property type="entry name" value="CHLOROPLAST PROTEIN FOR GROWTH AND FERTILITY 2"/>
    <property type="match status" value="1"/>
</dbReference>
<dbReference type="Proteomes" id="UP000030392">
    <property type="component" value="Unassembled WGS sequence"/>
</dbReference>
<organism evidence="2 3">
    <name type="scientific">Prochlorococcus marinus str. PAC1</name>
    <dbReference type="NCBI Taxonomy" id="59924"/>
    <lineage>
        <taxon>Bacteria</taxon>
        <taxon>Bacillati</taxon>
        <taxon>Cyanobacteriota</taxon>
        <taxon>Cyanophyceae</taxon>
        <taxon>Synechococcales</taxon>
        <taxon>Prochlorococcaceae</taxon>
        <taxon>Prochlorococcus</taxon>
    </lineage>
</organism>
<evidence type="ECO:0000256" key="1">
    <source>
        <dbReference type="SAM" id="Phobius"/>
    </source>
</evidence>
<keyword evidence="1" id="KW-1133">Transmembrane helix</keyword>
<dbReference type="EMBL" id="JNAX01000015">
    <property type="protein sequence ID" value="KGG19232.1"/>
    <property type="molecule type" value="Genomic_DNA"/>
</dbReference>
<dbReference type="RefSeq" id="WP_036906765.1">
    <property type="nucleotide sequence ID" value="NZ_JNAX01000015.1"/>
</dbReference>
<proteinExistence type="predicted"/>
<protein>
    <submittedName>
        <fullName evidence="2">Nickel transporter UreH</fullName>
    </submittedName>
</protein>